<reference evidence="2" key="4">
    <citation type="submission" date="2023-10" db="EMBL/GenBank/DDBJ databases">
        <title>Whole Genome based description of the genera Actinobaculum and Actinotignum reveals a complex phylogenetic relationship within the species included in the genus Actinotignum.</title>
        <authorList>
            <person name="Jensen C.S."/>
            <person name="Dargis R."/>
            <person name="Kemp M."/>
            <person name="Christensen J.J."/>
        </authorList>
    </citation>
    <scope>NUCLEOTIDE SEQUENCE</scope>
    <source>
        <strain evidence="2">Actinobaculum_suis_CCUG19206T</strain>
    </source>
</reference>
<dbReference type="Proteomes" id="UP000182744">
    <property type="component" value="Unassembled WGS sequence"/>
</dbReference>
<proteinExistence type="predicted"/>
<reference evidence="5" key="2">
    <citation type="submission" date="2016-10" db="EMBL/GenBank/DDBJ databases">
        <authorList>
            <person name="Varghese N."/>
        </authorList>
    </citation>
    <scope>NUCLEOTIDE SEQUENCE [LARGE SCALE GENOMIC DNA]</scope>
    <source>
        <strain evidence="5">DSM 20639</strain>
    </source>
</reference>
<evidence type="ECO:0000313" key="3">
    <source>
        <dbReference type="EMBL" id="SDE60424.1"/>
    </source>
</evidence>
<dbReference type="EMBL" id="JAWNFU010000002">
    <property type="protein sequence ID" value="MDY5153022.1"/>
    <property type="molecule type" value="Genomic_DNA"/>
</dbReference>
<feature type="coiled-coil region" evidence="1">
    <location>
        <begin position="41"/>
        <end position="75"/>
    </location>
</feature>
<dbReference type="GO" id="GO:0055070">
    <property type="term" value="P:copper ion homeostasis"/>
    <property type="evidence" value="ECO:0007669"/>
    <property type="project" value="InterPro"/>
</dbReference>
<reference evidence="4 6" key="3">
    <citation type="submission" date="2018-11" db="EMBL/GenBank/DDBJ databases">
        <authorList>
            <consortium name="Pathogen Informatics"/>
        </authorList>
    </citation>
    <scope>NUCLEOTIDE SEQUENCE [LARGE SCALE GENOMIC DNA]</scope>
    <source>
        <strain evidence="4 6">NCTC10327</strain>
    </source>
</reference>
<dbReference type="RefSeq" id="WP_176764507.1">
    <property type="nucleotide sequence ID" value="NZ_FNAU01000016.1"/>
</dbReference>
<dbReference type="Pfam" id="PF11382">
    <property type="entry name" value="MctB"/>
    <property type="match status" value="1"/>
</dbReference>
<accession>A0A1G7E9L3</accession>
<keyword evidence="1" id="KW-0175">Coiled coil</keyword>
<dbReference type="EMBL" id="UYIO01000001">
    <property type="protein sequence ID" value="VDG76556.1"/>
    <property type="molecule type" value="Genomic_DNA"/>
</dbReference>
<reference evidence="3" key="1">
    <citation type="submission" date="2016-10" db="EMBL/GenBank/DDBJ databases">
        <authorList>
            <person name="de Groot N.N."/>
        </authorList>
    </citation>
    <scope>NUCLEOTIDE SEQUENCE [LARGE SCALE GENOMIC DNA]</scope>
    <source>
        <strain evidence="3">DSM 20639</strain>
    </source>
</reference>
<evidence type="ECO:0000256" key="1">
    <source>
        <dbReference type="SAM" id="Coils"/>
    </source>
</evidence>
<dbReference type="Proteomes" id="UP000269974">
    <property type="component" value="Unassembled WGS sequence"/>
</dbReference>
<protein>
    <submittedName>
        <fullName evidence="3">Copper transport outer membrane protein, MctB</fullName>
    </submittedName>
    <submittedName>
        <fullName evidence="2">Copper transporter</fullName>
    </submittedName>
    <submittedName>
        <fullName evidence="4">Protein of uncharacterized function (DUF3186)</fullName>
    </submittedName>
</protein>
<evidence type="ECO:0000313" key="4">
    <source>
        <dbReference type="EMBL" id="VDG76556.1"/>
    </source>
</evidence>
<dbReference type="EMBL" id="FNAU01000016">
    <property type="protein sequence ID" value="SDE60424.1"/>
    <property type="molecule type" value="Genomic_DNA"/>
</dbReference>
<keyword evidence="5" id="KW-1185">Reference proteome</keyword>
<gene>
    <name evidence="4" type="ORF">NCTC10327_01194</name>
    <name evidence="2" type="ORF">R6G71_03020</name>
    <name evidence="3" type="ORF">SAMN05421878_1169</name>
</gene>
<sequence>MVDFKYHVVSLVSVFLALAVGIILGAGPLQGSIGNTLTGQVDSLRESRDAMRVELSEAQSELDAANRAVIAAGEQLTAGTLNGRNIAIVTAPDTPDEAVKAVRERVEGAGGHISGVVRLTENYAAASSASYRSVLAGNLGTYIQGDNAGASGDAIIAAGVDELLRGGTGNPNGKSLQTLLTSADNKLLDITQQPEGGAAAIIFISYDADHAGANGEVSPSADATPRGNIAQIHADAFAVWAARGPAVAVGTTDVPDSTLDKVRRNGTGSTVDSAGSALSGVNATFATAAEITGKHVSLGVGSGASKILGDRVDAAEVAPAA</sequence>
<evidence type="ECO:0000313" key="6">
    <source>
        <dbReference type="Proteomes" id="UP000269974"/>
    </source>
</evidence>
<evidence type="ECO:0000313" key="2">
    <source>
        <dbReference type="EMBL" id="MDY5153022.1"/>
    </source>
</evidence>
<evidence type="ECO:0000313" key="5">
    <source>
        <dbReference type="Proteomes" id="UP000182744"/>
    </source>
</evidence>
<dbReference type="InterPro" id="IPR021522">
    <property type="entry name" value="MctB"/>
</dbReference>
<organism evidence="3 5">
    <name type="scientific">Actinobaculum suis</name>
    <dbReference type="NCBI Taxonomy" id="1657"/>
    <lineage>
        <taxon>Bacteria</taxon>
        <taxon>Bacillati</taxon>
        <taxon>Actinomycetota</taxon>
        <taxon>Actinomycetes</taxon>
        <taxon>Actinomycetales</taxon>
        <taxon>Actinomycetaceae</taxon>
        <taxon>Actinobaculum</taxon>
    </lineage>
</organism>
<name>A0A1G7E9L3_9ACTO</name>
<dbReference type="GO" id="GO:0016020">
    <property type="term" value="C:membrane"/>
    <property type="evidence" value="ECO:0007669"/>
    <property type="project" value="InterPro"/>
</dbReference>
<dbReference type="AlphaFoldDB" id="A0A1G7E9L3"/>
<dbReference type="Proteomes" id="UP001273799">
    <property type="component" value="Unassembled WGS sequence"/>
</dbReference>